<dbReference type="Pfam" id="PF06080">
    <property type="entry name" value="DUF938"/>
    <property type="match status" value="1"/>
</dbReference>
<dbReference type="SUPFAM" id="SSF53335">
    <property type="entry name" value="S-adenosyl-L-methionine-dependent methyltransferases"/>
    <property type="match status" value="1"/>
</dbReference>
<dbReference type="EMBL" id="CP041242">
    <property type="protein sequence ID" value="QDH68788.1"/>
    <property type="molecule type" value="Genomic_DNA"/>
</dbReference>
<dbReference type="AlphaFoldDB" id="A0A514BN15"/>
<dbReference type="KEGG" id="lyj:FKV23_00660"/>
<accession>A0A514BN15</accession>
<dbReference type="PANTHER" id="PTHR20974">
    <property type="entry name" value="UPF0585 PROTEIN CG18661"/>
    <property type="match status" value="1"/>
</dbReference>
<dbReference type="Gene3D" id="3.40.50.150">
    <property type="entry name" value="Vaccinia Virus protein VP39"/>
    <property type="match status" value="1"/>
</dbReference>
<organism evidence="1 2">
    <name type="scientific">Marilutibacter alkalisoli</name>
    <dbReference type="NCBI Taxonomy" id="2591633"/>
    <lineage>
        <taxon>Bacteria</taxon>
        <taxon>Pseudomonadati</taxon>
        <taxon>Pseudomonadota</taxon>
        <taxon>Gammaproteobacteria</taxon>
        <taxon>Lysobacterales</taxon>
        <taxon>Lysobacteraceae</taxon>
        <taxon>Marilutibacter</taxon>
    </lineage>
</organism>
<protein>
    <submittedName>
        <fullName evidence="1">DUF938 domain-containing protein</fullName>
    </submittedName>
</protein>
<dbReference type="InterPro" id="IPR010342">
    <property type="entry name" value="DUF938"/>
</dbReference>
<reference evidence="1 2" key="1">
    <citation type="submission" date="2019-06" db="EMBL/GenBank/DDBJ databases">
        <title>Lysobacter alkalisoli sp. nov. isolated from saline-alkali soil.</title>
        <authorList>
            <person name="Sun J.-Q."/>
            <person name="Xu L."/>
        </authorList>
    </citation>
    <scope>NUCLEOTIDE SEQUENCE [LARGE SCALE GENOMIC DNA]</scope>
    <source>
        <strain evidence="1 2">SJ-36</strain>
    </source>
</reference>
<gene>
    <name evidence="1" type="ORF">FKV23_00660</name>
</gene>
<dbReference type="OrthoDB" id="5563826at2"/>
<dbReference type="PANTHER" id="PTHR20974:SF0">
    <property type="entry name" value="UPF0585 PROTEIN CG18661"/>
    <property type="match status" value="1"/>
</dbReference>
<dbReference type="InterPro" id="IPR029063">
    <property type="entry name" value="SAM-dependent_MTases_sf"/>
</dbReference>
<sequence>MRDHARIMETTGKPFSPACDRNRGPILEVLLRHFANARHVLEIGSGTGQHAVHFAAAMPWLAWQCADRAEYLPGIGQWLDEAGLPNTPPAIELAAVAAPLPGFSPSPPLPDAAGYDAVFSANTLHIMGWAEVEAFFAGLATVLAPAATVVVYGPFNYGGGYTSASNREFDGWLKARDPRSGIRDFEAVNALAAGIGLRLVEDVAMPANNRCLVWRRRCGTP</sequence>
<proteinExistence type="predicted"/>
<evidence type="ECO:0000313" key="1">
    <source>
        <dbReference type="EMBL" id="QDH68788.1"/>
    </source>
</evidence>
<keyword evidence="2" id="KW-1185">Reference proteome</keyword>
<dbReference type="Proteomes" id="UP000317199">
    <property type="component" value="Chromosome"/>
</dbReference>
<evidence type="ECO:0000313" key="2">
    <source>
        <dbReference type="Proteomes" id="UP000317199"/>
    </source>
</evidence>
<name>A0A514BN15_9GAMM</name>